<dbReference type="SUPFAM" id="SSF46894">
    <property type="entry name" value="C-terminal effector domain of the bipartite response regulators"/>
    <property type="match status" value="1"/>
</dbReference>
<dbReference type="RefSeq" id="WP_114926813.1">
    <property type="nucleotide sequence ID" value="NZ_CP031229.1"/>
</dbReference>
<keyword evidence="3" id="KW-0472">Membrane</keyword>
<evidence type="ECO:0000259" key="4">
    <source>
        <dbReference type="PROSITE" id="PS51755"/>
    </source>
</evidence>
<proteinExistence type="predicted"/>
<dbReference type="EMBL" id="CP031229">
    <property type="protein sequence ID" value="AXH95047.1"/>
    <property type="molecule type" value="Genomic_DNA"/>
</dbReference>
<evidence type="ECO:0000256" key="1">
    <source>
        <dbReference type="ARBA" id="ARBA00023125"/>
    </source>
</evidence>
<dbReference type="SMART" id="SM00862">
    <property type="entry name" value="Trans_reg_C"/>
    <property type="match status" value="1"/>
</dbReference>
<dbReference type="AlphaFoldDB" id="A0A345NJ39"/>
<feature type="transmembrane region" description="Helical" evidence="3">
    <location>
        <begin position="20"/>
        <end position="41"/>
    </location>
</feature>
<feature type="domain" description="OmpR/PhoB-type" evidence="4">
    <location>
        <begin position="83"/>
        <end position="184"/>
    </location>
</feature>
<dbReference type="InterPro" id="IPR001867">
    <property type="entry name" value="OmpR/PhoB-type_DNA-bd"/>
</dbReference>
<reference evidence="5 6" key="1">
    <citation type="submission" date="2018-07" db="EMBL/GenBank/DDBJ databases">
        <title>Complete genome sequencing of Ornithinimicrobium sp. AMA3305.</title>
        <authorList>
            <person name="Bae J.-W."/>
        </authorList>
    </citation>
    <scope>NUCLEOTIDE SEQUENCE [LARGE SCALE GENOMIC DNA]</scope>
    <source>
        <strain evidence="5 6">AMA3305</strain>
    </source>
</reference>
<dbReference type="Proteomes" id="UP000253790">
    <property type="component" value="Chromosome"/>
</dbReference>
<gene>
    <name evidence="5" type="ORF">DV701_01720</name>
</gene>
<name>A0A345NJ39_9MICO</name>
<sequence length="193" mass="20409">MAVQVSDDMGAGEEGEVLSGVGGAVSLIPAVGAASGALVVLMSACSVEGLRTLATAWAGPVLVVGSVEEARAVLGTAAPADRTTEPATGPGPTLLLDEDRRVVGDGRSEVPLTPLEFDFLVALSSDPGRLRTFEELQHEVWGTPHIGDVTQVHSLVKRLRRKLRRLDLPVRLQAVRGIGFRLVRPARLTPVRR</sequence>
<dbReference type="GO" id="GO:0000160">
    <property type="term" value="P:phosphorelay signal transduction system"/>
    <property type="evidence" value="ECO:0007669"/>
    <property type="project" value="InterPro"/>
</dbReference>
<dbReference type="InterPro" id="IPR036388">
    <property type="entry name" value="WH-like_DNA-bd_sf"/>
</dbReference>
<keyword evidence="3" id="KW-0812">Transmembrane</keyword>
<evidence type="ECO:0000256" key="2">
    <source>
        <dbReference type="PROSITE-ProRule" id="PRU01091"/>
    </source>
</evidence>
<evidence type="ECO:0000313" key="5">
    <source>
        <dbReference type="EMBL" id="AXH95047.1"/>
    </source>
</evidence>
<keyword evidence="3" id="KW-1133">Transmembrane helix</keyword>
<dbReference type="InterPro" id="IPR016032">
    <property type="entry name" value="Sig_transdc_resp-reg_C-effctor"/>
</dbReference>
<dbReference type="GO" id="GO:0003677">
    <property type="term" value="F:DNA binding"/>
    <property type="evidence" value="ECO:0007669"/>
    <property type="project" value="UniProtKB-UniRule"/>
</dbReference>
<protein>
    <submittedName>
        <fullName evidence="5">Winged helix family transcriptional regulator</fullName>
    </submittedName>
</protein>
<dbReference type="GO" id="GO:0006355">
    <property type="term" value="P:regulation of DNA-templated transcription"/>
    <property type="evidence" value="ECO:0007669"/>
    <property type="project" value="InterPro"/>
</dbReference>
<accession>A0A345NJ39</accession>
<keyword evidence="1 2" id="KW-0238">DNA-binding</keyword>
<keyword evidence="6" id="KW-1185">Reference proteome</keyword>
<dbReference type="Gene3D" id="1.10.10.10">
    <property type="entry name" value="Winged helix-like DNA-binding domain superfamily/Winged helix DNA-binding domain"/>
    <property type="match status" value="1"/>
</dbReference>
<dbReference type="OrthoDB" id="3691954at2"/>
<dbReference type="KEGG" id="orn:DV701_01720"/>
<dbReference type="PROSITE" id="PS51755">
    <property type="entry name" value="OMPR_PHOB"/>
    <property type="match status" value="1"/>
</dbReference>
<feature type="DNA-binding region" description="OmpR/PhoB-type" evidence="2">
    <location>
        <begin position="83"/>
        <end position="184"/>
    </location>
</feature>
<evidence type="ECO:0000313" key="6">
    <source>
        <dbReference type="Proteomes" id="UP000253790"/>
    </source>
</evidence>
<organism evidence="5 6">
    <name type="scientific">Ornithinimicrobium avium</name>
    <dbReference type="NCBI Taxonomy" id="2283195"/>
    <lineage>
        <taxon>Bacteria</taxon>
        <taxon>Bacillati</taxon>
        <taxon>Actinomycetota</taxon>
        <taxon>Actinomycetes</taxon>
        <taxon>Micrococcales</taxon>
        <taxon>Ornithinimicrobiaceae</taxon>
        <taxon>Ornithinimicrobium</taxon>
    </lineage>
</organism>
<evidence type="ECO:0000256" key="3">
    <source>
        <dbReference type="SAM" id="Phobius"/>
    </source>
</evidence>
<dbReference type="Pfam" id="PF00486">
    <property type="entry name" value="Trans_reg_C"/>
    <property type="match status" value="1"/>
</dbReference>